<sequence>MIAREKTLQMVVLSVLSAAAVSVPSADTIRVPEDVTLIADALELASPGDTISVGPGGYDENLIWPATMGIKLLSRVRREAVITGITDAPVINITTMVGAGTVIEGFVIQGGGGEDGGGIRCVQASPTIADNHIRENSVTLHGGGISCTQASPLIARNLIESCSADQGGGLYWDETSDPTAAANTISSCMATQGGGVLSHGAGEIIACEIQENSGEGAGIFCSGTTVIDSCRIISNHGRGLHCEGAATVRNSLIQANQTGGIHLPEGSTALIEGNEIAWHSADDGAGILCLYAHPTIRANDIHHNDSGLGLAGAIYIHGGAPIVERNQITYNNTDYEASGIYCCADSTQILHNVISHNTCDQIVPNVGSGIFI</sequence>
<dbReference type="InterPro" id="IPR051550">
    <property type="entry name" value="SCF-Subunits/Alg-Epimerases"/>
</dbReference>
<organism evidence="3 4">
    <name type="scientific">Eiseniibacteriota bacterium</name>
    <dbReference type="NCBI Taxonomy" id="2212470"/>
    <lineage>
        <taxon>Bacteria</taxon>
        <taxon>Candidatus Eiseniibacteriota</taxon>
    </lineage>
</organism>
<keyword evidence="4" id="KW-1185">Reference proteome</keyword>
<dbReference type="EMBL" id="JBHPKH010000034">
    <property type="protein sequence ID" value="MFC1572732.1"/>
    <property type="molecule type" value="Genomic_DNA"/>
</dbReference>
<dbReference type="InterPro" id="IPR012334">
    <property type="entry name" value="Pectin_lyas_fold"/>
</dbReference>
<reference evidence="3 4" key="1">
    <citation type="submission" date="2024-09" db="EMBL/GenBank/DDBJ databases">
        <authorList>
            <person name="D'Angelo T."/>
        </authorList>
    </citation>
    <scope>NUCLEOTIDE SEQUENCE [LARGE SCALE GENOMIC DNA]</scope>
    <source>
        <strain evidence="3">SAG AM-320-E07</strain>
    </source>
</reference>
<name>A0ABV6YK67_UNCEI</name>
<dbReference type="SMART" id="SM00710">
    <property type="entry name" value="PbH1"/>
    <property type="match status" value="5"/>
</dbReference>
<dbReference type="Pfam" id="PF13229">
    <property type="entry name" value="Beta_helix"/>
    <property type="match status" value="1"/>
</dbReference>
<protein>
    <submittedName>
        <fullName evidence="3">Right-handed parallel beta-helix repeat-containing protein</fullName>
    </submittedName>
</protein>
<evidence type="ECO:0000313" key="4">
    <source>
        <dbReference type="Proteomes" id="UP001593833"/>
    </source>
</evidence>
<proteinExistence type="predicted"/>
<dbReference type="InterPro" id="IPR011050">
    <property type="entry name" value="Pectin_lyase_fold/virulence"/>
</dbReference>
<dbReference type="PANTHER" id="PTHR22990:SF15">
    <property type="entry name" value="F-BOX ONLY PROTEIN 10"/>
    <property type="match status" value="1"/>
</dbReference>
<dbReference type="PANTHER" id="PTHR22990">
    <property type="entry name" value="F-BOX ONLY PROTEIN"/>
    <property type="match status" value="1"/>
</dbReference>
<keyword evidence="1" id="KW-0677">Repeat</keyword>
<gene>
    <name evidence="3" type="ORF">ACFL6M_03945</name>
</gene>
<dbReference type="InterPro" id="IPR039448">
    <property type="entry name" value="Beta_helix"/>
</dbReference>
<dbReference type="InterPro" id="IPR006626">
    <property type="entry name" value="PbH1"/>
</dbReference>
<evidence type="ECO:0000313" key="3">
    <source>
        <dbReference type="EMBL" id="MFC1572732.1"/>
    </source>
</evidence>
<evidence type="ECO:0000259" key="2">
    <source>
        <dbReference type="Pfam" id="PF13229"/>
    </source>
</evidence>
<evidence type="ECO:0000256" key="1">
    <source>
        <dbReference type="ARBA" id="ARBA00022737"/>
    </source>
</evidence>
<dbReference type="SUPFAM" id="SSF51126">
    <property type="entry name" value="Pectin lyase-like"/>
    <property type="match status" value="2"/>
</dbReference>
<comment type="caution">
    <text evidence="3">The sequence shown here is derived from an EMBL/GenBank/DDBJ whole genome shotgun (WGS) entry which is preliminary data.</text>
</comment>
<accession>A0ABV6YK67</accession>
<feature type="domain" description="Right handed beta helix" evidence="2">
    <location>
        <begin position="243"/>
        <end position="372"/>
    </location>
</feature>
<dbReference type="Proteomes" id="UP001593833">
    <property type="component" value="Unassembled WGS sequence"/>
</dbReference>
<dbReference type="Gene3D" id="2.160.20.10">
    <property type="entry name" value="Single-stranded right-handed beta-helix, Pectin lyase-like"/>
    <property type="match status" value="1"/>
</dbReference>